<evidence type="ECO:0000313" key="2">
    <source>
        <dbReference type="Proteomes" id="UP001155241"/>
    </source>
</evidence>
<protein>
    <submittedName>
        <fullName evidence="1">DUF4194 domain-containing protein</fullName>
    </submittedName>
</protein>
<keyword evidence="2" id="KW-1185">Reference proteome</keyword>
<dbReference type="InterPro" id="IPR025449">
    <property type="entry name" value="JetB"/>
</dbReference>
<dbReference type="RefSeq" id="WP_252856174.1">
    <property type="nucleotide sequence ID" value="NZ_JAMXLR010000095.1"/>
</dbReference>
<dbReference type="Pfam" id="PF13835">
    <property type="entry name" value="DUF4194"/>
    <property type="match status" value="1"/>
</dbReference>
<dbReference type="EMBL" id="JAMXLR010000095">
    <property type="protein sequence ID" value="MCO6048061.1"/>
    <property type="molecule type" value="Genomic_DNA"/>
</dbReference>
<proteinExistence type="predicted"/>
<accession>A0A9X2FJY2</accession>
<dbReference type="AlphaFoldDB" id="A0A9X2FJY2"/>
<name>A0A9X2FJY2_9BACT</name>
<comment type="caution">
    <text evidence="1">The sequence shown here is derived from an EMBL/GenBank/DDBJ whole genome shotgun (WGS) entry which is preliminary data.</text>
</comment>
<organism evidence="1 2">
    <name type="scientific">Aeoliella straminimaris</name>
    <dbReference type="NCBI Taxonomy" id="2954799"/>
    <lineage>
        <taxon>Bacteria</taxon>
        <taxon>Pseudomonadati</taxon>
        <taxon>Planctomycetota</taxon>
        <taxon>Planctomycetia</taxon>
        <taxon>Pirellulales</taxon>
        <taxon>Lacipirellulaceae</taxon>
        <taxon>Aeoliella</taxon>
    </lineage>
</organism>
<dbReference type="Proteomes" id="UP001155241">
    <property type="component" value="Unassembled WGS sequence"/>
</dbReference>
<gene>
    <name evidence="1" type="ORF">NG895_29515</name>
</gene>
<sequence>MSIESTELNDLPEFDELGVPAVRLLQGVLYADDILAWDTLLARESDLVTYFAKIGLMLIVDRNEGMAYLKQLDDDHRTGGYERLPRLFRRTSLGYAATLLCVLLRDEYRRFEDEDLDNERCVVDVNALLEEWKQFFPYEQDEVRLRKQLLASLASMEKMKFVRKFGGTSDAWEVCRLLKARLPLEELESLRDRLLAAAE</sequence>
<evidence type="ECO:0000313" key="1">
    <source>
        <dbReference type="EMBL" id="MCO6048061.1"/>
    </source>
</evidence>
<reference evidence="1" key="1">
    <citation type="submission" date="2022-06" db="EMBL/GenBank/DDBJ databases">
        <title>Aeoliella straminimaris, a novel planctomycete from sediments.</title>
        <authorList>
            <person name="Vitorino I.R."/>
            <person name="Lage O.M."/>
        </authorList>
    </citation>
    <scope>NUCLEOTIDE SEQUENCE</scope>
    <source>
        <strain evidence="1">ICT_H6.2</strain>
    </source>
</reference>